<evidence type="ECO:0000256" key="1">
    <source>
        <dbReference type="RuleBase" id="RU003707"/>
    </source>
</evidence>
<dbReference type="EMBL" id="CP032624">
    <property type="protein sequence ID" value="AYG03908.1"/>
    <property type="molecule type" value="Genomic_DNA"/>
</dbReference>
<keyword evidence="3" id="KW-1185">Reference proteome</keyword>
<dbReference type="GO" id="GO:0016853">
    <property type="term" value="F:isomerase activity"/>
    <property type="evidence" value="ECO:0007669"/>
    <property type="project" value="UniProtKB-KW"/>
</dbReference>
<dbReference type="OrthoDB" id="5174409at2"/>
<dbReference type="InterPro" id="IPR029045">
    <property type="entry name" value="ClpP/crotonase-like_dom_sf"/>
</dbReference>
<dbReference type="Proteomes" id="UP000275069">
    <property type="component" value="Chromosome"/>
</dbReference>
<reference evidence="2 3" key="1">
    <citation type="submission" date="2018-09" db="EMBL/GenBank/DDBJ databases">
        <title>Genome sequencing of strain 2DFW10M-5.</title>
        <authorList>
            <person name="Heo J."/>
            <person name="Kim S.-J."/>
            <person name="Kwon S.-W."/>
        </authorList>
    </citation>
    <scope>NUCLEOTIDE SEQUENCE [LARGE SCALE GENOMIC DNA]</scope>
    <source>
        <strain evidence="2 3">2DFW10M-5</strain>
    </source>
</reference>
<dbReference type="Gene3D" id="3.90.226.10">
    <property type="entry name" value="2-enoyl-CoA Hydratase, Chain A, domain 1"/>
    <property type="match status" value="1"/>
</dbReference>
<dbReference type="PROSITE" id="PS00166">
    <property type="entry name" value="ENOYL_COA_HYDRATASE"/>
    <property type="match status" value="1"/>
</dbReference>
<dbReference type="SUPFAM" id="SSF52096">
    <property type="entry name" value="ClpP/crotonase"/>
    <property type="match status" value="1"/>
</dbReference>
<dbReference type="KEGG" id="gry:D7I44_10410"/>
<protein>
    <submittedName>
        <fullName evidence="2">Enoyl-CoA hydratase/isomerase family protein</fullName>
    </submittedName>
</protein>
<comment type="similarity">
    <text evidence="1">Belongs to the enoyl-CoA hydratase/isomerase family.</text>
</comment>
<dbReference type="InterPro" id="IPR018376">
    <property type="entry name" value="Enoyl-CoA_hyd/isom_CS"/>
</dbReference>
<dbReference type="InterPro" id="IPR001753">
    <property type="entry name" value="Enoyl-CoA_hydra/iso"/>
</dbReference>
<dbReference type="RefSeq" id="WP_120789440.1">
    <property type="nucleotide sequence ID" value="NZ_CP032624.1"/>
</dbReference>
<dbReference type="Pfam" id="PF00378">
    <property type="entry name" value="ECH_1"/>
    <property type="match status" value="1"/>
</dbReference>
<organism evidence="2 3">
    <name type="scientific">Gryllotalpicola protaetiae</name>
    <dbReference type="NCBI Taxonomy" id="2419771"/>
    <lineage>
        <taxon>Bacteria</taxon>
        <taxon>Bacillati</taxon>
        <taxon>Actinomycetota</taxon>
        <taxon>Actinomycetes</taxon>
        <taxon>Micrococcales</taxon>
        <taxon>Microbacteriaceae</taxon>
        <taxon>Gryllotalpicola</taxon>
    </lineage>
</organism>
<gene>
    <name evidence="2" type="ORF">D7I44_10410</name>
</gene>
<name>A0A387BMJ7_9MICO</name>
<keyword evidence="2" id="KW-0413">Isomerase</keyword>
<evidence type="ECO:0000313" key="2">
    <source>
        <dbReference type="EMBL" id="AYG03908.1"/>
    </source>
</evidence>
<dbReference type="PANTHER" id="PTHR43459">
    <property type="entry name" value="ENOYL-COA HYDRATASE"/>
    <property type="match status" value="1"/>
</dbReference>
<proteinExistence type="inferred from homology"/>
<accession>A0A387BMJ7</accession>
<dbReference type="AlphaFoldDB" id="A0A387BMJ7"/>
<evidence type="ECO:0000313" key="3">
    <source>
        <dbReference type="Proteomes" id="UP000275069"/>
    </source>
</evidence>
<dbReference type="CDD" id="cd06558">
    <property type="entry name" value="crotonase-like"/>
    <property type="match status" value="1"/>
</dbReference>
<sequence>MSFLNSFRPEQFRLTAESDTFWRVTFTNPPVNVIGPAMIRELKELLTELETDPGVNVVVFDSDNPDYYLAHYDLVANPAEAESLPSPTGFAAWPDVLVRLSKIPAVTISAIRGIARGAGSEFVLATDIRFASREKAILGQMEVGFSALPGGGAQARLSPLVGRARSFEILLSGSDFDGDLAERYGYVNRAVPDASFTQFVTDWATRVSKWDPRVIREIKAAVNAVTLPADALFPPQSDAFWAAAAQPRFQAVKDALVAQGLQQISDIELNLGDQIAEVAEKAFAEIQ</sequence>
<dbReference type="PANTHER" id="PTHR43459:SF1">
    <property type="entry name" value="EG:BACN32G11.4 PROTEIN"/>
    <property type="match status" value="1"/>
</dbReference>